<feature type="domain" description="Fe/B12 periplasmic-binding" evidence="1">
    <location>
        <begin position="54"/>
        <end position="350"/>
    </location>
</feature>
<dbReference type="Proteomes" id="UP000526233">
    <property type="component" value="Unassembled WGS sequence"/>
</dbReference>
<sequence length="380" mass="40720">MKMLETPGAYRRFIIKLGLAFAGLALLLSHPARAEIVITDAAGRTVRLEAPAKRIVTNESLLLLSLALIDPDPVSLIAGWANPQRIDPGMLAAFRAKFPAIDAIPTVGALQPTQTSVESILSARPDLVVIHQWQPGWQEIVDLLASAAIPVIFLDGPVNDQRLPQDATAFSIALLGEAIGRAAPAADYARFVRDHYAAITGSLQNVTTRPTVLVDGFASSSCCSTPGRDNRMTQNIALAGGISIGASAVAGYEGRLNPEYVLETDPAVYIATGVPQISSQASLTIGGNVAKDVARSSLNTLVDTTIRRDLHAVAQKRVHGISHQLSISALNVVIFECFAKWINPERFADIDPDKTLAEINKRFLAVELDGTFFISLSDER</sequence>
<protein>
    <submittedName>
        <fullName evidence="2">Fe3+-hydroxamate ABC transporter substrate-binding protein</fullName>
    </submittedName>
    <submittedName>
        <fullName evidence="3">Periplasmic binding family protein</fullName>
    </submittedName>
</protein>
<dbReference type="STRING" id="419475.A8A54_20400"/>
<keyword evidence="4" id="KW-1185">Reference proteome</keyword>
<gene>
    <name evidence="3" type="ORF">CEV34_4316</name>
    <name evidence="2" type="ORF">EHE22_22105</name>
</gene>
<dbReference type="Pfam" id="PF01497">
    <property type="entry name" value="Peripla_BP_2"/>
    <property type="match status" value="1"/>
</dbReference>
<dbReference type="InterPro" id="IPR050902">
    <property type="entry name" value="ABC_Transporter_SBP"/>
</dbReference>
<evidence type="ECO:0000313" key="5">
    <source>
        <dbReference type="Proteomes" id="UP000526233"/>
    </source>
</evidence>
<dbReference type="EMBL" id="PKQI01000004">
    <property type="protein sequence ID" value="NNV23101.1"/>
    <property type="molecule type" value="Genomic_DNA"/>
</dbReference>
<reference evidence="3 4" key="1">
    <citation type="submission" date="2017-07" db="EMBL/GenBank/DDBJ databases">
        <title>Phylogenetic study on the rhizospheric bacterium Ochrobactrum sp. A44.</title>
        <authorList>
            <person name="Krzyzanowska D.M."/>
            <person name="Ossowicki A."/>
            <person name="Rajewska M."/>
            <person name="Maciag T."/>
            <person name="Kaczynski Z."/>
            <person name="Czerwicka M."/>
            <person name="Jafra S."/>
        </authorList>
    </citation>
    <scope>NUCLEOTIDE SEQUENCE [LARGE SCALE GENOMIC DNA]</scope>
    <source>
        <strain evidence="3 4">CCUG 30717</strain>
    </source>
</reference>
<dbReference type="PANTHER" id="PTHR30535:SF34">
    <property type="entry name" value="MOLYBDATE-BINDING PROTEIN MOLA"/>
    <property type="match status" value="1"/>
</dbReference>
<dbReference type="PROSITE" id="PS50983">
    <property type="entry name" value="FE_B12_PBP"/>
    <property type="match status" value="1"/>
</dbReference>
<dbReference type="PANTHER" id="PTHR30535">
    <property type="entry name" value="VITAMIN B12-BINDING PROTEIN"/>
    <property type="match status" value="1"/>
</dbReference>
<evidence type="ECO:0000259" key="1">
    <source>
        <dbReference type="PROSITE" id="PS50983"/>
    </source>
</evidence>
<name>A0A256G5X2_9HYPH</name>
<dbReference type="AlphaFoldDB" id="A0A256G5X2"/>
<reference evidence="2 5" key="2">
    <citation type="submission" date="2018-11" db="EMBL/GenBank/DDBJ databases">
        <title>Genome sequencing and analysis.</title>
        <authorList>
            <person name="Huang Y.-T."/>
        </authorList>
    </citation>
    <scope>NUCLEOTIDE SEQUENCE [LARGE SCALE GENOMIC DNA]</scope>
    <source>
        <strain evidence="2 5">SHIN</strain>
    </source>
</reference>
<dbReference type="SUPFAM" id="SSF53807">
    <property type="entry name" value="Helical backbone' metal receptor"/>
    <property type="match status" value="1"/>
</dbReference>
<dbReference type="InterPro" id="IPR002491">
    <property type="entry name" value="ABC_transptr_periplasmic_BD"/>
</dbReference>
<dbReference type="EMBL" id="NNRM01000044">
    <property type="protein sequence ID" value="OYR22484.1"/>
    <property type="molecule type" value="Genomic_DNA"/>
</dbReference>
<comment type="caution">
    <text evidence="3">The sequence shown here is derived from an EMBL/GenBank/DDBJ whole genome shotgun (WGS) entry which is preliminary data.</text>
</comment>
<organism evidence="3 4">
    <name type="scientific">Brucella pseudogrignonensis</name>
    <dbReference type="NCBI Taxonomy" id="419475"/>
    <lineage>
        <taxon>Bacteria</taxon>
        <taxon>Pseudomonadati</taxon>
        <taxon>Pseudomonadota</taxon>
        <taxon>Alphaproteobacteria</taxon>
        <taxon>Hyphomicrobiales</taxon>
        <taxon>Brucellaceae</taxon>
        <taxon>Brucella/Ochrobactrum group</taxon>
        <taxon>Brucella</taxon>
    </lineage>
</organism>
<evidence type="ECO:0000313" key="4">
    <source>
        <dbReference type="Proteomes" id="UP000216188"/>
    </source>
</evidence>
<dbReference type="Gene3D" id="3.40.50.1980">
    <property type="entry name" value="Nitrogenase molybdenum iron protein domain"/>
    <property type="match status" value="2"/>
</dbReference>
<proteinExistence type="predicted"/>
<accession>A0A256G5X2</accession>
<evidence type="ECO:0000313" key="2">
    <source>
        <dbReference type="EMBL" id="NNV23101.1"/>
    </source>
</evidence>
<evidence type="ECO:0000313" key="3">
    <source>
        <dbReference type="EMBL" id="OYR22484.1"/>
    </source>
</evidence>
<dbReference type="Proteomes" id="UP000216188">
    <property type="component" value="Unassembled WGS sequence"/>
</dbReference>